<organism evidence="1">
    <name type="scientific">Brassica campestris</name>
    <name type="common">Field mustard</name>
    <dbReference type="NCBI Taxonomy" id="3711"/>
    <lineage>
        <taxon>Eukaryota</taxon>
        <taxon>Viridiplantae</taxon>
        <taxon>Streptophyta</taxon>
        <taxon>Embryophyta</taxon>
        <taxon>Tracheophyta</taxon>
        <taxon>Spermatophyta</taxon>
        <taxon>Magnoliopsida</taxon>
        <taxon>eudicotyledons</taxon>
        <taxon>Gunneridae</taxon>
        <taxon>Pentapetalae</taxon>
        <taxon>rosids</taxon>
        <taxon>malvids</taxon>
        <taxon>Brassicales</taxon>
        <taxon>Brassicaceae</taxon>
        <taxon>Brassiceae</taxon>
        <taxon>Brassica</taxon>
    </lineage>
</organism>
<protein>
    <submittedName>
        <fullName evidence="1">Uncharacterized protein</fullName>
    </submittedName>
</protein>
<accession>A0A3P5Y3X1</accession>
<evidence type="ECO:0000313" key="2">
    <source>
        <dbReference type="EMBL" id="VDC66522.1"/>
    </source>
</evidence>
<proteinExistence type="predicted"/>
<dbReference type="EMBL" id="LR031568">
    <property type="protein sequence ID" value="VDC61916.1"/>
    <property type="molecule type" value="Genomic_DNA"/>
</dbReference>
<evidence type="ECO:0000313" key="1">
    <source>
        <dbReference type="EMBL" id="VDC61916.1"/>
    </source>
</evidence>
<gene>
    <name evidence="2" type="ORF">BRAA06T25062Z</name>
    <name evidence="1" type="ORF">BRAA09T39527Z</name>
</gene>
<dbReference type="AlphaFoldDB" id="A0A3P5Y3X1"/>
<name>A0A3P5Y3X1_BRACM</name>
<dbReference type="EMBL" id="LR031569">
    <property type="protein sequence ID" value="VDC66522.1"/>
    <property type="molecule type" value="Genomic_DNA"/>
</dbReference>
<sequence>MEVARRFEEAWSAEKALLSVPKMEKAKCRAITEASEKAQMMVELEGSKHK</sequence>
<reference evidence="1" key="1">
    <citation type="submission" date="2018-11" db="EMBL/GenBank/DDBJ databases">
        <authorList>
            <consortium name="Genoscope - CEA"/>
            <person name="William W."/>
        </authorList>
    </citation>
    <scope>NUCLEOTIDE SEQUENCE</scope>
</reference>